<gene>
    <name evidence="3" type="ORF">EZH22_09535</name>
</gene>
<dbReference type="KEGG" id="xdi:EZH22_09535"/>
<reference evidence="3 4" key="1">
    <citation type="submission" date="2020-10" db="EMBL/GenBank/DDBJ databases">
        <title>Degradation of 1,4-Dioxane by Xanthobacter sp. YN2, via a Novel Group-2 Soluble Di-Iron Monooxygenase.</title>
        <authorList>
            <person name="Ma F."/>
            <person name="Wang Y."/>
            <person name="Yang J."/>
            <person name="Guo H."/>
            <person name="Su D."/>
            <person name="Yu L."/>
        </authorList>
    </citation>
    <scope>NUCLEOTIDE SEQUENCE [LARGE SCALE GENOMIC DNA]</scope>
    <source>
        <strain evidence="3 4">YN2</strain>
    </source>
</reference>
<feature type="region of interest" description="Disordered" evidence="1">
    <location>
        <begin position="124"/>
        <end position="148"/>
    </location>
</feature>
<organism evidence="3 4">
    <name type="scientific">Xanthobacter dioxanivorans</name>
    <dbReference type="NCBI Taxonomy" id="2528964"/>
    <lineage>
        <taxon>Bacteria</taxon>
        <taxon>Pseudomonadati</taxon>
        <taxon>Pseudomonadota</taxon>
        <taxon>Alphaproteobacteria</taxon>
        <taxon>Hyphomicrobiales</taxon>
        <taxon>Xanthobacteraceae</taxon>
        <taxon>Xanthobacter</taxon>
    </lineage>
</organism>
<dbReference type="RefSeq" id="WP_203195412.1">
    <property type="nucleotide sequence ID" value="NZ_CP063362.1"/>
</dbReference>
<name>A0A974SK66_9HYPH</name>
<evidence type="ECO:0000256" key="1">
    <source>
        <dbReference type="SAM" id="MobiDB-lite"/>
    </source>
</evidence>
<dbReference type="EMBL" id="CP063362">
    <property type="protein sequence ID" value="QRG08500.1"/>
    <property type="molecule type" value="Genomic_DNA"/>
</dbReference>
<evidence type="ECO:0000259" key="2">
    <source>
        <dbReference type="Pfam" id="PF12281"/>
    </source>
</evidence>
<sequence length="148" mass="15547">MPKGKRGEGAVSDGLEICVCKLKQADPNPLPLSAPAAGATPLRRLAWLIEDPTDAAVLYRSGITVRIPRPARFAGHKLILAQKRGGDTTRRAKDLVQAGALIAALKAADRFALSDAFEGACAQGVTGRKRPEERSLAELGPTPDDLGA</sequence>
<keyword evidence="4" id="KW-1185">Reference proteome</keyword>
<dbReference type="AlphaFoldDB" id="A0A974SK66"/>
<evidence type="ECO:0000313" key="3">
    <source>
        <dbReference type="EMBL" id="QRG08500.1"/>
    </source>
</evidence>
<protein>
    <recommendedName>
        <fullName evidence="2">Nucleotidyltransferase-like domain-containing protein</fullName>
    </recommendedName>
</protein>
<proteinExistence type="predicted"/>
<dbReference type="Proteomes" id="UP000596427">
    <property type="component" value="Chromosome"/>
</dbReference>
<dbReference type="Pfam" id="PF12281">
    <property type="entry name" value="NTP_transf_8"/>
    <property type="match status" value="1"/>
</dbReference>
<evidence type="ECO:0000313" key="4">
    <source>
        <dbReference type="Proteomes" id="UP000596427"/>
    </source>
</evidence>
<feature type="domain" description="Nucleotidyltransferase-like" evidence="2">
    <location>
        <begin position="26"/>
        <end position="118"/>
    </location>
</feature>
<accession>A0A974SK66</accession>
<dbReference type="InterPro" id="IPR058575">
    <property type="entry name" value="NTP_transf_8_dom"/>
</dbReference>